<sequence>MMGGVIDRPGLADFLRRRRALLRPADVGLPEGVRRRTPGLRRDEVAQLAGISTDYYTRLEQQRGSHPSEPVVAALARALRFTLDERDHLFHLVGLTPPPRRAGGHIRPGLISLADRLTDVPVTICSDLNEILWQNPLAVALMGDQRRPGDKHRSVVWRWFTDPEMRRGMPEEDRAHHSAAHVSDLRATYARRAGEADITGLVEDLLARSAEFRELWERHEVAVRHKDRKRFLHPEVGEVDVSCETLLTPDSDLKLLAYFPTEGTDARDKLNLLRVIGTQDLHPTP</sequence>
<dbReference type="InterPro" id="IPR001387">
    <property type="entry name" value="Cro/C1-type_HTH"/>
</dbReference>
<dbReference type="Pfam" id="PF13560">
    <property type="entry name" value="HTH_31"/>
    <property type="match status" value="1"/>
</dbReference>
<dbReference type="PROSITE" id="PS50943">
    <property type="entry name" value="HTH_CROC1"/>
    <property type="match status" value="1"/>
</dbReference>
<proteinExistence type="predicted"/>
<evidence type="ECO:0000259" key="1">
    <source>
        <dbReference type="PROSITE" id="PS50943"/>
    </source>
</evidence>
<feature type="domain" description="HTH cro/C1-type" evidence="1">
    <location>
        <begin position="39"/>
        <end position="86"/>
    </location>
</feature>
<dbReference type="CDD" id="cd00093">
    <property type="entry name" value="HTH_XRE"/>
    <property type="match status" value="1"/>
</dbReference>
<dbReference type="Gene3D" id="1.10.260.40">
    <property type="entry name" value="lambda repressor-like DNA-binding domains"/>
    <property type="match status" value="1"/>
</dbReference>
<evidence type="ECO:0000313" key="3">
    <source>
        <dbReference type="Proteomes" id="UP000198852"/>
    </source>
</evidence>
<dbReference type="GO" id="GO:0003677">
    <property type="term" value="F:DNA binding"/>
    <property type="evidence" value="ECO:0007669"/>
    <property type="project" value="InterPro"/>
</dbReference>
<dbReference type="SMART" id="SM00530">
    <property type="entry name" value="HTH_XRE"/>
    <property type="match status" value="1"/>
</dbReference>
<dbReference type="PANTHER" id="PTHR35010:SF2">
    <property type="entry name" value="BLL4672 PROTEIN"/>
    <property type="match status" value="1"/>
</dbReference>
<dbReference type="EMBL" id="FOZX01000013">
    <property type="protein sequence ID" value="SFT04972.1"/>
    <property type="molecule type" value="Genomic_DNA"/>
</dbReference>
<dbReference type="Gene3D" id="3.30.450.180">
    <property type="match status" value="1"/>
</dbReference>
<evidence type="ECO:0000313" key="2">
    <source>
        <dbReference type="EMBL" id="SFT04972.1"/>
    </source>
</evidence>
<dbReference type="STRING" id="95161.SAMN05660874_05264"/>
<accession>A0A1I6UU10</accession>
<dbReference type="SUPFAM" id="SSF47413">
    <property type="entry name" value="lambda repressor-like DNA-binding domains"/>
    <property type="match status" value="1"/>
</dbReference>
<dbReference type="PANTHER" id="PTHR35010">
    <property type="entry name" value="BLL4672 PROTEIN-RELATED"/>
    <property type="match status" value="1"/>
</dbReference>
<protein>
    <submittedName>
        <fullName evidence="2">Helix-turn-helix domain-containing protein</fullName>
    </submittedName>
</protein>
<keyword evidence="3" id="KW-1185">Reference proteome</keyword>
<dbReference type="InterPro" id="IPR010982">
    <property type="entry name" value="Lambda_DNA-bd_dom_sf"/>
</dbReference>
<gene>
    <name evidence="2" type="ORF">SAMN05660874_05264</name>
</gene>
<dbReference type="InterPro" id="IPR041413">
    <property type="entry name" value="MLTR_LBD"/>
</dbReference>
<dbReference type="Proteomes" id="UP000198852">
    <property type="component" value="Unassembled WGS sequence"/>
</dbReference>
<name>A0A1I6UU10_9PSEU</name>
<organism evidence="2 3">
    <name type="scientific">Saccharopolyspora flava</name>
    <dbReference type="NCBI Taxonomy" id="95161"/>
    <lineage>
        <taxon>Bacteria</taxon>
        <taxon>Bacillati</taxon>
        <taxon>Actinomycetota</taxon>
        <taxon>Actinomycetes</taxon>
        <taxon>Pseudonocardiales</taxon>
        <taxon>Pseudonocardiaceae</taxon>
        <taxon>Saccharopolyspora</taxon>
    </lineage>
</organism>
<dbReference type="AlphaFoldDB" id="A0A1I6UU10"/>
<dbReference type="Pfam" id="PF17765">
    <property type="entry name" value="MLTR_LBD"/>
    <property type="match status" value="1"/>
</dbReference>
<reference evidence="3" key="1">
    <citation type="submission" date="2016-10" db="EMBL/GenBank/DDBJ databases">
        <authorList>
            <person name="Varghese N."/>
            <person name="Submissions S."/>
        </authorList>
    </citation>
    <scope>NUCLEOTIDE SEQUENCE [LARGE SCALE GENOMIC DNA]</scope>
    <source>
        <strain evidence="3">DSM 44771</strain>
    </source>
</reference>